<protein>
    <submittedName>
        <fullName evidence="3">Glycerophosphodiester phosphodiesterase family protein</fullName>
    </submittedName>
</protein>
<evidence type="ECO:0000313" key="3">
    <source>
        <dbReference type="EMBL" id="MFC3051054.1"/>
    </source>
</evidence>
<sequence length="323" mass="36253">MIRMLSILISLYISIGTNCFAIAPADNVSTPQYELHIQPGRLADFFKWHPARIPLVSHHRGGPVPGFPENAIETMDHALKYGPGLMEVDVAQLSDGTLILMHDDSLDRTTTGTGKLASLKVDDIKRLYLRDETGMVTKYKVPTLKQALLWTKNRAVLTLDIKRGVSFTNVAAEVMDAGVQDYVVAITYSVKQAQAYHEIAPNMPLTISMSNEQDIEAVKNSGIPSHLIIAWTGLKRLSSEFYRQVHMEGWRVIMGTLGQEGISLDSQFMLSSDEDGYVELYNQGVDIIATDRYQVVQEQIRKYLFPPNIFMFIKAPNYLKQSN</sequence>
<dbReference type="EMBL" id="JBHRSL010000002">
    <property type="protein sequence ID" value="MFC3051054.1"/>
    <property type="molecule type" value="Genomic_DNA"/>
</dbReference>
<feature type="chain" id="PRO_5047499414" evidence="1">
    <location>
        <begin position="22"/>
        <end position="323"/>
    </location>
</feature>
<dbReference type="InterPro" id="IPR030395">
    <property type="entry name" value="GP_PDE_dom"/>
</dbReference>
<dbReference type="PROSITE" id="PS51704">
    <property type="entry name" value="GP_PDE"/>
    <property type="match status" value="1"/>
</dbReference>
<accession>A0ABV7D210</accession>
<proteinExistence type="predicted"/>
<dbReference type="InterPro" id="IPR017946">
    <property type="entry name" value="PLC-like_Pdiesterase_TIM-brl"/>
</dbReference>
<dbReference type="PANTHER" id="PTHR46320">
    <property type="entry name" value="GLYCEROPHOSPHODIESTER PHOSPHODIESTERASE 1"/>
    <property type="match status" value="1"/>
</dbReference>
<evidence type="ECO:0000256" key="1">
    <source>
        <dbReference type="SAM" id="SignalP"/>
    </source>
</evidence>
<dbReference type="SUPFAM" id="SSF51695">
    <property type="entry name" value="PLC-like phosphodiesterases"/>
    <property type="match status" value="1"/>
</dbReference>
<dbReference type="RefSeq" id="WP_194212115.1">
    <property type="nucleotide sequence ID" value="NZ_CP061205.1"/>
</dbReference>
<evidence type="ECO:0000313" key="4">
    <source>
        <dbReference type="Proteomes" id="UP001595444"/>
    </source>
</evidence>
<reference evidence="4" key="1">
    <citation type="journal article" date="2019" name="Int. J. Syst. Evol. Microbiol.">
        <title>The Global Catalogue of Microorganisms (GCM) 10K type strain sequencing project: providing services to taxonomists for standard genome sequencing and annotation.</title>
        <authorList>
            <consortium name="The Broad Institute Genomics Platform"/>
            <consortium name="The Broad Institute Genome Sequencing Center for Infectious Disease"/>
            <person name="Wu L."/>
            <person name="Ma J."/>
        </authorList>
    </citation>
    <scope>NUCLEOTIDE SEQUENCE [LARGE SCALE GENOMIC DNA]</scope>
    <source>
        <strain evidence="4">KCTC 62164</strain>
    </source>
</reference>
<feature type="domain" description="GP-PDE" evidence="2">
    <location>
        <begin position="54"/>
        <end position="300"/>
    </location>
</feature>
<dbReference type="Gene3D" id="3.20.20.190">
    <property type="entry name" value="Phosphatidylinositol (PI) phosphodiesterase"/>
    <property type="match status" value="1"/>
</dbReference>
<dbReference type="CDD" id="cd08566">
    <property type="entry name" value="GDPD_AtGDE_like"/>
    <property type="match status" value="1"/>
</dbReference>
<organism evidence="3 4">
    <name type="scientific">Kordiimonas pumila</name>
    <dbReference type="NCBI Taxonomy" id="2161677"/>
    <lineage>
        <taxon>Bacteria</taxon>
        <taxon>Pseudomonadati</taxon>
        <taxon>Pseudomonadota</taxon>
        <taxon>Alphaproteobacteria</taxon>
        <taxon>Kordiimonadales</taxon>
        <taxon>Kordiimonadaceae</taxon>
        <taxon>Kordiimonas</taxon>
    </lineage>
</organism>
<feature type="signal peptide" evidence="1">
    <location>
        <begin position="1"/>
        <end position="21"/>
    </location>
</feature>
<name>A0ABV7D210_9PROT</name>
<comment type="caution">
    <text evidence="3">The sequence shown here is derived from an EMBL/GenBank/DDBJ whole genome shotgun (WGS) entry which is preliminary data.</text>
</comment>
<dbReference type="Pfam" id="PF03009">
    <property type="entry name" value="GDPD"/>
    <property type="match status" value="1"/>
</dbReference>
<keyword evidence="1" id="KW-0732">Signal</keyword>
<keyword evidence="4" id="KW-1185">Reference proteome</keyword>
<dbReference type="PANTHER" id="PTHR46320:SF1">
    <property type="entry name" value="GLYCEROPHOSPHODIESTER PHOSPHODIESTERASE 1"/>
    <property type="match status" value="1"/>
</dbReference>
<dbReference type="Proteomes" id="UP001595444">
    <property type="component" value="Unassembled WGS sequence"/>
</dbReference>
<gene>
    <name evidence="3" type="ORF">ACFOKA_03950</name>
</gene>
<evidence type="ECO:0000259" key="2">
    <source>
        <dbReference type="PROSITE" id="PS51704"/>
    </source>
</evidence>